<dbReference type="InterPro" id="IPR016888">
    <property type="entry name" value="UCP028498"/>
</dbReference>
<accession>A0A6M4WI72</accession>
<protein>
    <submittedName>
        <fullName evidence="1">DUF2255 family protein</fullName>
    </submittedName>
</protein>
<organism evidence="1 2">
    <name type="scientific">Streptomyces asoensis</name>
    <dbReference type="NCBI Taxonomy" id="249586"/>
    <lineage>
        <taxon>Bacteria</taxon>
        <taxon>Bacillati</taxon>
        <taxon>Actinomycetota</taxon>
        <taxon>Actinomycetes</taxon>
        <taxon>Kitasatosporales</taxon>
        <taxon>Streptomycetaceae</taxon>
        <taxon>Streptomyces</taxon>
    </lineage>
</organism>
<evidence type="ECO:0000313" key="2">
    <source>
        <dbReference type="Proteomes" id="UP000502665"/>
    </source>
</evidence>
<dbReference type="Pfam" id="PF10012">
    <property type="entry name" value="DUF2255"/>
    <property type="match status" value="1"/>
</dbReference>
<dbReference type="RefSeq" id="WP_171395513.1">
    <property type="nucleotide sequence ID" value="NZ_CP049838.1"/>
</dbReference>
<dbReference type="AlphaFoldDB" id="A0A6M4WI72"/>
<keyword evidence="2" id="KW-1185">Reference proteome</keyword>
<reference evidence="1" key="1">
    <citation type="submission" date="2020-03" db="EMBL/GenBank/DDBJ databases">
        <title>Molecular networking-based the target discovery of potent antiproliferative macrolactams: 5/6/7/16 polycyclic ansamycins and glycosylated trienomycin from Streptomyces cacaoi subsp. asoensis.</title>
        <authorList>
            <person name="Liu L.-L."/>
        </authorList>
    </citation>
    <scope>NUCLEOTIDE SEQUENCE [LARGE SCALE GENOMIC DNA]</scope>
    <source>
        <strain evidence="1">H2S5</strain>
    </source>
</reference>
<dbReference type="EMBL" id="CP049838">
    <property type="protein sequence ID" value="QJS99858.1"/>
    <property type="molecule type" value="Genomic_DNA"/>
</dbReference>
<gene>
    <name evidence="1" type="ORF">G9272_05780</name>
</gene>
<evidence type="ECO:0000313" key="1">
    <source>
        <dbReference type="EMBL" id="QJS99858.1"/>
    </source>
</evidence>
<sequence length="99" mass="10689">MTIPDVLRARLPIVTTLLIVTSQPPACGEDHIRTYEGDRPMATAWTNDELDRVGSAEEPVIASVCRDGAPSKPRTIWVARVSDGIYVRSVYGPPPTGSA</sequence>
<name>A0A6M4WI72_9ACTN</name>
<proteinExistence type="predicted"/>
<dbReference type="Proteomes" id="UP000502665">
    <property type="component" value="Chromosome"/>
</dbReference>